<sequence>MTHPLDDSYNDGAVWFADVNPSHLTNDSLEFIIPLEPQENYEDDHISKQHRDIYDMYVLREEYLKPSIADALLLWSRSEGYMLDVKDSSDADAVISQFEIFHAHIEEDLDANAHAVGIVFSTN</sequence>
<accession>A0AAT9FMX0</accession>
<protein>
    <submittedName>
        <fullName evidence="1">Uncharacterized protein</fullName>
    </submittedName>
</protein>
<evidence type="ECO:0000313" key="1">
    <source>
        <dbReference type="EMBL" id="BDS07361.1"/>
    </source>
</evidence>
<name>A0AAT9FMX0_9BACT</name>
<proteinExistence type="predicted"/>
<reference evidence="1" key="1">
    <citation type="submission" date="2024-07" db="EMBL/GenBank/DDBJ databases">
        <title>Complete genome sequence of Verrucomicrobiaceae bacterium NT6N.</title>
        <authorList>
            <person name="Huang C."/>
            <person name="Takami H."/>
            <person name="Hamasaki K."/>
        </authorList>
    </citation>
    <scope>NUCLEOTIDE SEQUENCE</scope>
    <source>
        <strain evidence="1">NT6N</strain>
    </source>
</reference>
<dbReference type="KEGG" id="osu:NT6N_24010"/>
<organism evidence="1">
    <name type="scientific">Oceaniferula spumae</name>
    <dbReference type="NCBI Taxonomy" id="2979115"/>
    <lineage>
        <taxon>Bacteria</taxon>
        <taxon>Pseudomonadati</taxon>
        <taxon>Verrucomicrobiota</taxon>
        <taxon>Verrucomicrobiia</taxon>
        <taxon>Verrucomicrobiales</taxon>
        <taxon>Verrucomicrobiaceae</taxon>
        <taxon>Oceaniferula</taxon>
    </lineage>
</organism>
<dbReference type="EMBL" id="AP026866">
    <property type="protein sequence ID" value="BDS07361.1"/>
    <property type="molecule type" value="Genomic_DNA"/>
</dbReference>
<dbReference type="AlphaFoldDB" id="A0AAT9FMX0"/>
<gene>
    <name evidence="1" type="ORF">NT6N_24010</name>
</gene>